<keyword evidence="3" id="KW-1185">Reference proteome</keyword>
<reference evidence="2" key="1">
    <citation type="submission" date="2024-04" db="UniProtKB">
        <authorList>
            <consortium name="EnsemblMetazoa"/>
        </authorList>
    </citation>
    <scope>IDENTIFICATION</scope>
    <source>
        <strain evidence="2">EBRO</strain>
    </source>
</reference>
<evidence type="ECO:0000313" key="3">
    <source>
        <dbReference type="Proteomes" id="UP000075880"/>
    </source>
</evidence>
<accession>A0AAG5CSP9</accession>
<name>A0AAG5CSP9_ANOAO</name>
<dbReference type="AlphaFoldDB" id="A0AAG5CSP9"/>
<evidence type="ECO:0000313" key="2">
    <source>
        <dbReference type="EnsemblMetazoa" id="ENSAATROPP001866"/>
    </source>
</evidence>
<evidence type="ECO:0000256" key="1">
    <source>
        <dbReference type="SAM" id="MobiDB-lite"/>
    </source>
</evidence>
<dbReference type="Proteomes" id="UP000075880">
    <property type="component" value="Unassembled WGS sequence"/>
</dbReference>
<feature type="compositionally biased region" description="Polar residues" evidence="1">
    <location>
        <begin position="15"/>
        <end position="29"/>
    </location>
</feature>
<dbReference type="EnsemblMetazoa" id="ENSAATROPT001944">
    <property type="protein sequence ID" value="ENSAATROPP001866"/>
    <property type="gene ID" value="ENSAATROPG001523"/>
</dbReference>
<feature type="region of interest" description="Disordered" evidence="1">
    <location>
        <begin position="1"/>
        <end position="69"/>
    </location>
</feature>
<protein>
    <submittedName>
        <fullName evidence="2">Uncharacterized protein</fullName>
    </submittedName>
</protein>
<organism evidence="2 3">
    <name type="scientific">Anopheles atroparvus</name>
    <name type="common">European mosquito</name>
    <dbReference type="NCBI Taxonomy" id="41427"/>
    <lineage>
        <taxon>Eukaryota</taxon>
        <taxon>Metazoa</taxon>
        <taxon>Ecdysozoa</taxon>
        <taxon>Arthropoda</taxon>
        <taxon>Hexapoda</taxon>
        <taxon>Insecta</taxon>
        <taxon>Pterygota</taxon>
        <taxon>Neoptera</taxon>
        <taxon>Endopterygota</taxon>
        <taxon>Diptera</taxon>
        <taxon>Nematocera</taxon>
        <taxon>Culicoidea</taxon>
        <taxon>Culicidae</taxon>
        <taxon>Anophelinae</taxon>
        <taxon>Anopheles</taxon>
    </lineage>
</organism>
<sequence length="69" mass="7802">MQEKVGPTMPPRTGRSANPPTNRSMSSTVRYAFRRRFVEAGPITRSRSDQSFTPDRPHGPRQLTYAGRP</sequence>
<proteinExistence type="predicted"/>